<keyword evidence="11" id="KW-1185">Reference proteome</keyword>
<feature type="binding site" evidence="8">
    <location>
        <position position="5"/>
    </location>
    <ligand>
        <name>Mg(2+)</name>
        <dbReference type="ChEBI" id="CHEBI:18420"/>
    </ligand>
</feature>
<evidence type="ECO:0000256" key="7">
    <source>
        <dbReference type="ARBA" id="ARBA00038093"/>
    </source>
</evidence>
<keyword evidence="2 8" id="KW-1277">Toxin-antitoxin system</keyword>
<dbReference type="InterPro" id="IPR029060">
    <property type="entry name" value="PIN-like_dom_sf"/>
</dbReference>
<evidence type="ECO:0000256" key="4">
    <source>
        <dbReference type="ARBA" id="ARBA00022723"/>
    </source>
</evidence>
<keyword evidence="3 8" id="KW-0540">Nuclease</keyword>
<evidence type="ECO:0000259" key="9">
    <source>
        <dbReference type="Pfam" id="PF01850"/>
    </source>
</evidence>
<evidence type="ECO:0000313" key="11">
    <source>
        <dbReference type="Proteomes" id="UP000807309"/>
    </source>
</evidence>
<name>A0ABS0CGJ1_9NOCA</name>
<sequence>MIVLDTNVLSEPLRKAPDPRVVAWIDAQPLHSLYLSAITVAELRFGIAAMPGGRRRDVLRDRLEGRILPLFTGRVLAFDQTASAAYAELMASARAAGAAIGTADGYIAATAGAANMAVATRDTAPFRATGVPVIDPWAQDPPAAQ</sequence>
<dbReference type="SUPFAM" id="SSF88723">
    <property type="entry name" value="PIN domain-like"/>
    <property type="match status" value="1"/>
</dbReference>
<evidence type="ECO:0000313" key="10">
    <source>
        <dbReference type="EMBL" id="MBF6227533.1"/>
    </source>
</evidence>
<organism evidence="10 11">
    <name type="scientific">Nocardia abscessus</name>
    <dbReference type="NCBI Taxonomy" id="120957"/>
    <lineage>
        <taxon>Bacteria</taxon>
        <taxon>Bacillati</taxon>
        <taxon>Actinomycetota</taxon>
        <taxon>Actinomycetes</taxon>
        <taxon>Mycobacteriales</taxon>
        <taxon>Nocardiaceae</taxon>
        <taxon>Nocardia</taxon>
    </lineage>
</organism>
<keyword evidence="8" id="KW-0800">Toxin</keyword>
<proteinExistence type="inferred from homology"/>
<dbReference type="InterPro" id="IPR022907">
    <property type="entry name" value="VapC_family"/>
</dbReference>
<comment type="caution">
    <text evidence="10">The sequence shown here is derived from an EMBL/GenBank/DDBJ whole genome shotgun (WGS) entry which is preliminary data.</text>
</comment>
<dbReference type="InterPro" id="IPR050556">
    <property type="entry name" value="Type_II_TA_system_RNase"/>
</dbReference>
<evidence type="ECO:0000256" key="1">
    <source>
        <dbReference type="ARBA" id="ARBA00001946"/>
    </source>
</evidence>
<protein>
    <recommendedName>
        <fullName evidence="8">Ribonuclease VapC</fullName>
        <shortName evidence="8">RNase VapC</shortName>
        <ecNumber evidence="8">3.1.-.-</ecNumber>
    </recommendedName>
    <alternativeName>
        <fullName evidence="8">Toxin VapC</fullName>
    </alternativeName>
</protein>
<accession>A0ABS0CGJ1</accession>
<dbReference type="Pfam" id="PF01850">
    <property type="entry name" value="PIN"/>
    <property type="match status" value="1"/>
</dbReference>
<dbReference type="EC" id="3.1.-.-" evidence="8"/>
<comment type="similarity">
    <text evidence="7 8">Belongs to the PINc/VapC protein family.</text>
</comment>
<evidence type="ECO:0000256" key="6">
    <source>
        <dbReference type="ARBA" id="ARBA00022842"/>
    </source>
</evidence>
<comment type="function">
    <text evidence="8">Toxic component of a toxin-antitoxin (TA) system. An RNase.</text>
</comment>
<dbReference type="RefSeq" id="WP_195034539.1">
    <property type="nucleotide sequence ID" value="NZ_JADLRE010000016.1"/>
</dbReference>
<dbReference type="HAMAP" id="MF_00265">
    <property type="entry name" value="VapC_Nob1"/>
    <property type="match status" value="1"/>
</dbReference>
<reference evidence="10 11" key="1">
    <citation type="submission" date="2020-10" db="EMBL/GenBank/DDBJ databases">
        <title>Identification of Nocardia species via Next-generation sequencing and recognition of intraspecies genetic diversity.</title>
        <authorList>
            <person name="Li P."/>
            <person name="Li P."/>
            <person name="Lu B."/>
        </authorList>
    </citation>
    <scope>NUCLEOTIDE SEQUENCE [LARGE SCALE GENOMIC DNA]</scope>
    <source>
        <strain evidence="10 11">N-11</strain>
    </source>
</reference>
<feature type="binding site" evidence="8">
    <location>
        <position position="104"/>
    </location>
    <ligand>
        <name>Mg(2+)</name>
        <dbReference type="ChEBI" id="CHEBI:18420"/>
    </ligand>
</feature>
<feature type="domain" description="PIN" evidence="9">
    <location>
        <begin position="2"/>
        <end position="128"/>
    </location>
</feature>
<evidence type="ECO:0000256" key="3">
    <source>
        <dbReference type="ARBA" id="ARBA00022722"/>
    </source>
</evidence>
<gene>
    <name evidence="8" type="primary">vapC</name>
    <name evidence="10" type="ORF">IU470_20780</name>
</gene>
<evidence type="ECO:0000256" key="8">
    <source>
        <dbReference type="HAMAP-Rule" id="MF_00265"/>
    </source>
</evidence>
<keyword evidence="4 8" id="KW-0479">Metal-binding</keyword>
<dbReference type="Gene3D" id="3.40.50.1010">
    <property type="entry name" value="5'-nuclease"/>
    <property type="match status" value="1"/>
</dbReference>
<keyword evidence="5 8" id="KW-0378">Hydrolase</keyword>
<dbReference type="Proteomes" id="UP000807309">
    <property type="component" value="Unassembled WGS sequence"/>
</dbReference>
<dbReference type="InterPro" id="IPR002716">
    <property type="entry name" value="PIN_dom"/>
</dbReference>
<keyword evidence="6 8" id="KW-0460">Magnesium</keyword>
<dbReference type="EMBL" id="JADLRE010000016">
    <property type="protein sequence ID" value="MBF6227533.1"/>
    <property type="molecule type" value="Genomic_DNA"/>
</dbReference>
<evidence type="ECO:0000256" key="2">
    <source>
        <dbReference type="ARBA" id="ARBA00022649"/>
    </source>
</evidence>
<dbReference type="PANTHER" id="PTHR33653">
    <property type="entry name" value="RIBONUCLEASE VAPC2"/>
    <property type="match status" value="1"/>
</dbReference>
<dbReference type="PANTHER" id="PTHR33653:SF1">
    <property type="entry name" value="RIBONUCLEASE VAPC2"/>
    <property type="match status" value="1"/>
</dbReference>
<evidence type="ECO:0000256" key="5">
    <source>
        <dbReference type="ARBA" id="ARBA00022801"/>
    </source>
</evidence>
<comment type="cofactor">
    <cofactor evidence="1 8">
        <name>Mg(2+)</name>
        <dbReference type="ChEBI" id="CHEBI:18420"/>
    </cofactor>
</comment>